<keyword evidence="1" id="KW-1133">Transmembrane helix</keyword>
<organism evidence="2 3">
    <name type="scientific">Novosphingobium tardum</name>
    <dbReference type="NCBI Taxonomy" id="1538021"/>
    <lineage>
        <taxon>Bacteria</taxon>
        <taxon>Pseudomonadati</taxon>
        <taxon>Pseudomonadota</taxon>
        <taxon>Alphaproteobacteria</taxon>
        <taxon>Sphingomonadales</taxon>
        <taxon>Sphingomonadaceae</taxon>
        <taxon>Novosphingobium</taxon>
    </lineage>
</organism>
<name>A0ABV8RT30_9SPHN</name>
<evidence type="ECO:0000313" key="3">
    <source>
        <dbReference type="Proteomes" id="UP001595828"/>
    </source>
</evidence>
<dbReference type="Proteomes" id="UP001595828">
    <property type="component" value="Unassembled WGS sequence"/>
</dbReference>
<dbReference type="RefSeq" id="WP_379538969.1">
    <property type="nucleotide sequence ID" value="NZ_JBHSDR010000006.1"/>
</dbReference>
<keyword evidence="1" id="KW-0472">Membrane</keyword>
<sequence>MRLVLQIFGVLLIISGLFWALQGAGIIMWPASSFMLAQGQWVLYGLITAAIGAVLLWLGRRRTV</sequence>
<dbReference type="EMBL" id="JBHSDR010000006">
    <property type="protein sequence ID" value="MFC4295496.1"/>
    <property type="molecule type" value="Genomic_DNA"/>
</dbReference>
<keyword evidence="1" id="KW-0812">Transmembrane</keyword>
<reference evidence="3" key="1">
    <citation type="journal article" date="2019" name="Int. J. Syst. Evol. Microbiol.">
        <title>The Global Catalogue of Microorganisms (GCM) 10K type strain sequencing project: providing services to taxonomists for standard genome sequencing and annotation.</title>
        <authorList>
            <consortium name="The Broad Institute Genomics Platform"/>
            <consortium name="The Broad Institute Genome Sequencing Center for Infectious Disease"/>
            <person name="Wu L."/>
            <person name="Ma J."/>
        </authorList>
    </citation>
    <scope>NUCLEOTIDE SEQUENCE [LARGE SCALE GENOMIC DNA]</scope>
    <source>
        <strain evidence="3">CGMCC 1.12989</strain>
    </source>
</reference>
<feature type="transmembrane region" description="Helical" evidence="1">
    <location>
        <begin position="41"/>
        <end position="59"/>
    </location>
</feature>
<proteinExistence type="predicted"/>
<evidence type="ECO:0000256" key="1">
    <source>
        <dbReference type="SAM" id="Phobius"/>
    </source>
</evidence>
<evidence type="ECO:0000313" key="2">
    <source>
        <dbReference type="EMBL" id="MFC4295496.1"/>
    </source>
</evidence>
<feature type="transmembrane region" description="Helical" evidence="1">
    <location>
        <begin position="7"/>
        <end position="29"/>
    </location>
</feature>
<gene>
    <name evidence="2" type="ORF">ACFO0A_10570</name>
</gene>
<accession>A0ABV8RT30</accession>
<evidence type="ECO:0008006" key="4">
    <source>
        <dbReference type="Google" id="ProtNLM"/>
    </source>
</evidence>
<comment type="caution">
    <text evidence="2">The sequence shown here is derived from an EMBL/GenBank/DDBJ whole genome shotgun (WGS) entry which is preliminary data.</text>
</comment>
<protein>
    <recommendedName>
        <fullName evidence="4">DUF378 domain-containing protein</fullName>
    </recommendedName>
</protein>
<keyword evidence="3" id="KW-1185">Reference proteome</keyword>